<dbReference type="PANTHER" id="PTHR43464:SF19">
    <property type="entry name" value="UBIQUINONE BIOSYNTHESIS O-METHYLTRANSFERASE, MITOCHONDRIAL"/>
    <property type="match status" value="1"/>
</dbReference>
<evidence type="ECO:0000256" key="1">
    <source>
        <dbReference type="ARBA" id="ARBA00022603"/>
    </source>
</evidence>
<reference evidence="6 7" key="2">
    <citation type="submission" date="2015-02" db="EMBL/GenBank/DDBJ databases">
        <title>The complete genome of Sphingomonas hengshuiensis sp. WHSC-8 isolated from soil of Hengshui Lake.</title>
        <authorList>
            <person name="Wei S."/>
            <person name="Guo J."/>
            <person name="Su C."/>
            <person name="Wu R."/>
            <person name="Zhang Z."/>
            <person name="Liang K."/>
            <person name="Li H."/>
            <person name="Wang T."/>
            <person name="Liu H."/>
            <person name="Zhang C."/>
            <person name="Li Z."/>
            <person name="Wang Q."/>
            <person name="Meng J."/>
        </authorList>
    </citation>
    <scope>NUCLEOTIDE SEQUENCE [LARGE SCALE GENOMIC DNA]</scope>
    <source>
        <strain evidence="6 7">WHSC-8</strain>
    </source>
</reference>
<evidence type="ECO:0000256" key="5">
    <source>
        <dbReference type="HAMAP-Rule" id="MF_00472"/>
    </source>
</evidence>
<dbReference type="InterPro" id="IPR029063">
    <property type="entry name" value="SAM-dependent_MTases_sf"/>
</dbReference>
<keyword evidence="4 5" id="KW-0949">S-adenosyl-L-methionine</keyword>
<feature type="binding site" evidence="5">
    <location>
        <position position="72"/>
    </location>
    <ligand>
        <name>S-adenosyl-L-methionine</name>
        <dbReference type="ChEBI" id="CHEBI:59789"/>
    </ligand>
</feature>
<dbReference type="OrthoDB" id="9801538at2"/>
<comment type="function">
    <text evidence="5">O-methyltransferase that catalyzes the 2 O-methylation steps in the ubiquinone biosynthetic pathway.</text>
</comment>
<dbReference type="GO" id="GO:0061542">
    <property type="term" value="F:3-demethylubiquinol 3-O-methyltransferase activity"/>
    <property type="evidence" value="ECO:0007669"/>
    <property type="project" value="UniProtKB-UniRule"/>
</dbReference>
<evidence type="ECO:0000256" key="4">
    <source>
        <dbReference type="ARBA" id="ARBA00022691"/>
    </source>
</evidence>
<evidence type="ECO:0000313" key="6">
    <source>
        <dbReference type="EMBL" id="AJP73670.1"/>
    </source>
</evidence>
<proteinExistence type="inferred from homology"/>
<dbReference type="GO" id="GO:0102208">
    <property type="term" value="F:2-polyprenyl-6-hydroxyphenol methylase activity"/>
    <property type="evidence" value="ECO:0007669"/>
    <property type="project" value="UniProtKB-EC"/>
</dbReference>
<accession>A0A7U4LGN0</accession>
<evidence type="ECO:0000256" key="2">
    <source>
        <dbReference type="ARBA" id="ARBA00022679"/>
    </source>
</evidence>
<feature type="binding site" evidence="5">
    <location>
        <position position="134"/>
    </location>
    <ligand>
        <name>S-adenosyl-L-methionine</name>
        <dbReference type="ChEBI" id="CHEBI:59789"/>
    </ligand>
</feature>
<dbReference type="InterPro" id="IPR010233">
    <property type="entry name" value="UbiG_MeTrfase"/>
</dbReference>
<comment type="pathway">
    <text evidence="5">Cofactor biosynthesis; ubiquinone biosynthesis.</text>
</comment>
<dbReference type="GO" id="GO:0032259">
    <property type="term" value="P:methylation"/>
    <property type="evidence" value="ECO:0007669"/>
    <property type="project" value="UniProtKB-KW"/>
</dbReference>
<dbReference type="Proteomes" id="UP000032300">
    <property type="component" value="Chromosome"/>
</dbReference>
<keyword evidence="1 5" id="KW-0489">Methyltransferase</keyword>
<keyword evidence="2 5" id="KW-0808">Transferase</keyword>
<dbReference type="EC" id="2.1.1.222" evidence="5"/>
<feature type="binding site" evidence="5">
    <location>
        <position position="41"/>
    </location>
    <ligand>
        <name>S-adenosyl-L-methionine</name>
        <dbReference type="ChEBI" id="CHEBI:59789"/>
    </ligand>
</feature>
<name>A0A7U4LGN0_9SPHN</name>
<reference evidence="6 7" key="1">
    <citation type="journal article" date="2015" name="Int. J. Syst. Evol. Microbiol.">
        <title>Sphingomonas hengshuiensis sp. nov., isolated from lake wetland.</title>
        <authorList>
            <person name="Wei S."/>
            <person name="Wang T."/>
            <person name="Liu H."/>
            <person name="Zhang C."/>
            <person name="Guo J."/>
            <person name="Wang Q."/>
            <person name="Liang K."/>
            <person name="Zhang Z."/>
        </authorList>
    </citation>
    <scope>NUCLEOTIDE SEQUENCE [LARGE SCALE GENOMIC DNA]</scope>
    <source>
        <strain evidence="6 7">WHSC-8</strain>
    </source>
</reference>
<dbReference type="EC" id="2.1.1.64" evidence="5"/>
<gene>
    <name evidence="5" type="primary">ubiG</name>
    <name evidence="6" type="ORF">TS85_20530</name>
</gene>
<dbReference type="EMBL" id="CP010836">
    <property type="protein sequence ID" value="AJP73670.1"/>
    <property type="molecule type" value="Genomic_DNA"/>
</dbReference>
<dbReference type="GO" id="GO:0010420">
    <property type="term" value="F:polyprenyldihydroxybenzoate methyltransferase activity"/>
    <property type="evidence" value="ECO:0007669"/>
    <property type="project" value="InterPro"/>
</dbReference>
<comment type="similarity">
    <text evidence="5">Belongs to the methyltransferase superfamily. UbiG/COQ3 family.</text>
</comment>
<keyword evidence="3 5" id="KW-0831">Ubiquinone biosynthesis</keyword>
<evidence type="ECO:0000256" key="3">
    <source>
        <dbReference type="ARBA" id="ARBA00022688"/>
    </source>
</evidence>
<dbReference type="AlphaFoldDB" id="A0A7U4LGN0"/>
<keyword evidence="7" id="KW-1185">Reference proteome</keyword>
<evidence type="ECO:0000313" key="7">
    <source>
        <dbReference type="Proteomes" id="UP000032300"/>
    </source>
</evidence>
<dbReference type="PANTHER" id="PTHR43464">
    <property type="entry name" value="METHYLTRANSFERASE"/>
    <property type="match status" value="1"/>
</dbReference>
<dbReference type="SUPFAM" id="SSF53335">
    <property type="entry name" value="S-adenosyl-L-methionine-dependent methyltransferases"/>
    <property type="match status" value="1"/>
</dbReference>
<dbReference type="Pfam" id="PF13489">
    <property type="entry name" value="Methyltransf_23"/>
    <property type="match status" value="1"/>
</dbReference>
<dbReference type="Gene3D" id="3.40.50.150">
    <property type="entry name" value="Vaccinia Virus protein VP39"/>
    <property type="match status" value="1"/>
</dbReference>
<organism evidence="6 7">
    <name type="scientific">Sphingomonas hengshuiensis</name>
    <dbReference type="NCBI Taxonomy" id="1609977"/>
    <lineage>
        <taxon>Bacteria</taxon>
        <taxon>Pseudomonadati</taxon>
        <taxon>Pseudomonadota</taxon>
        <taxon>Alphaproteobacteria</taxon>
        <taxon>Sphingomonadales</taxon>
        <taxon>Sphingomonadaceae</taxon>
        <taxon>Sphingomonas</taxon>
    </lineage>
</organism>
<sequence>MANATKATIDPLEAEHFGRLAADWWNPKGSSAMLHRLNPARLGYLRDAVDAHWGGDAGGFAPLAGRSALDAGCGAGLLAEPLARMGAAVTGVDAAPENIGAARAHAEAGGLAIEYIAGEVEQLGQRRFDLVTSMEVVEHVTDPAAFVATLAGLVAPGGLLILSTPNRTPLSRLAMITLGEGTGAIPKGTHDWSQFLKPDELIALIEAAGMHVVNRAGLGFSPARGFVIGADETLNYLVTAVHAG</sequence>
<dbReference type="NCBIfam" id="TIGR01983">
    <property type="entry name" value="UbiG"/>
    <property type="match status" value="1"/>
</dbReference>
<dbReference type="UniPathway" id="UPA00232"/>
<dbReference type="CDD" id="cd02440">
    <property type="entry name" value="AdoMet_MTases"/>
    <property type="match status" value="1"/>
</dbReference>
<keyword evidence="6" id="KW-0830">Ubiquinone</keyword>
<feature type="binding site" evidence="5">
    <location>
        <position position="93"/>
    </location>
    <ligand>
        <name>S-adenosyl-L-methionine</name>
        <dbReference type="ChEBI" id="CHEBI:59789"/>
    </ligand>
</feature>
<comment type="catalytic activity">
    <reaction evidence="5">
        <text>a 3-demethylubiquinol + S-adenosyl-L-methionine = a ubiquinol + S-adenosyl-L-homocysteine + H(+)</text>
        <dbReference type="Rhea" id="RHEA:44380"/>
        <dbReference type="Rhea" id="RHEA-COMP:9566"/>
        <dbReference type="Rhea" id="RHEA-COMP:10914"/>
        <dbReference type="ChEBI" id="CHEBI:15378"/>
        <dbReference type="ChEBI" id="CHEBI:17976"/>
        <dbReference type="ChEBI" id="CHEBI:57856"/>
        <dbReference type="ChEBI" id="CHEBI:59789"/>
        <dbReference type="ChEBI" id="CHEBI:84422"/>
        <dbReference type="EC" id="2.1.1.64"/>
    </reaction>
</comment>
<dbReference type="KEGG" id="sphi:TS85_20530"/>
<dbReference type="HAMAP" id="MF_00472">
    <property type="entry name" value="UbiG"/>
    <property type="match status" value="1"/>
</dbReference>
<protein>
    <recommendedName>
        <fullName evidence="5">Ubiquinone biosynthesis O-methyltransferase</fullName>
    </recommendedName>
    <alternativeName>
        <fullName evidence="5">2-polyprenyl-6-hydroxyphenol methylase</fullName>
        <ecNumber evidence="5">2.1.1.222</ecNumber>
    </alternativeName>
    <alternativeName>
        <fullName evidence="5">3-demethylubiquinone 3-O-methyltransferase</fullName>
        <ecNumber evidence="5">2.1.1.64</ecNumber>
    </alternativeName>
</protein>
<dbReference type="RefSeq" id="WP_044334711.1">
    <property type="nucleotide sequence ID" value="NZ_CP010836.1"/>
</dbReference>
<comment type="catalytic activity">
    <reaction evidence="5">
        <text>a 3-(all-trans-polyprenyl)benzene-1,2-diol + S-adenosyl-L-methionine = a 2-methoxy-6-(all-trans-polyprenyl)phenol + S-adenosyl-L-homocysteine + H(+)</text>
        <dbReference type="Rhea" id="RHEA:31411"/>
        <dbReference type="Rhea" id="RHEA-COMP:9550"/>
        <dbReference type="Rhea" id="RHEA-COMP:9551"/>
        <dbReference type="ChEBI" id="CHEBI:15378"/>
        <dbReference type="ChEBI" id="CHEBI:57856"/>
        <dbReference type="ChEBI" id="CHEBI:59789"/>
        <dbReference type="ChEBI" id="CHEBI:62729"/>
        <dbReference type="ChEBI" id="CHEBI:62731"/>
        <dbReference type="EC" id="2.1.1.222"/>
    </reaction>
</comment>